<dbReference type="GO" id="GO:0005758">
    <property type="term" value="C:mitochondrial intermembrane space"/>
    <property type="evidence" value="ECO:0007669"/>
    <property type="project" value="UniProtKB-SubCell"/>
</dbReference>
<evidence type="ECO:0000256" key="7">
    <source>
        <dbReference type="ARBA" id="ARBA00023128"/>
    </source>
</evidence>
<evidence type="ECO:0000256" key="1">
    <source>
        <dbReference type="ARBA" id="ARBA00004273"/>
    </source>
</evidence>
<evidence type="ECO:0000256" key="3">
    <source>
        <dbReference type="ARBA" id="ARBA00022737"/>
    </source>
</evidence>
<dbReference type="PANTHER" id="PTHR12294">
    <property type="entry name" value="EF HAND DOMAIN FAMILY A1,A2-RELATED"/>
    <property type="match status" value="1"/>
</dbReference>
<keyword evidence="3" id="KW-0677">Repeat</keyword>
<keyword evidence="9" id="KW-0547">Nucleotide-binding</keyword>
<dbReference type="EMBL" id="OB660065">
    <property type="protein sequence ID" value="CAD7222491.1"/>
    <property type="molecule type" value="Genomic_DNA"/>
</dbReference>
<comment type="subcellular location">
    <subcellularLocation>
        <location evidence="1">Mitochondrion inner membrane</location>
    </subcellularLocation>
    <subcellularLocation>
        <location evidence="2">Mitochondrion intermembrane space</location>
    </subcellularLocation>
</comment>
<dbReference type="GO" id="GO:0036444">
    <property type="term" value="P:calcium import into the mitochondrion"/>
    <property type="evidence" value="ECO:0007669"/>
    <property type="project" value="TreeGrafter"/>
</dbReference>
<proteinExistence type="inferred from homology"/>
<protein>
    <submittedName>
        <fullName evidence="10">Uncharacterized protein</fullName>
    </submittedName>
</protein>
<dbReference type="PROSITE" id="PS50222">
    <property type="entry name" value="EF_HAND_2"/>
    <property type="match status" value="2"/>
</dbReference>
<dbReference type="OrthoDB" id="5859791at2759"/>
<dbReference type="SMART" id="SM00054">
    <property type="entry name" value="EFh"/>
    <property type="match status" value="2"/>
</dbReference>
<dbReference type="CDD" id="cd15900">
    <property type="entry name" value="EFh_MICU"/>
    <property type="match status" value="1"/>
</dbReference>
<dbReference type="GO" id="GO:0016787">
    <property type="term" value="F:hydrolase activity"/>
    <property type="evidence" value="ECO:0007669"/>
    <property type="project" value="UniProtKB-KW"/>
</dbReference>
<dbReference type="InterPro" id="IPR011992">
    <property type="entry name" value="EF-hand-dom_pair"/>
</dbReference>
<evidence type="ECO:0000256" key="9">
    <source>
        <dbReference type="RuleBase" id="RU362119"/>
    </source>
</evidence>
<evidence type="ECO:0000256" key="5">
    <source>
        <dbReference type="ARBA" id="ARBA00022837"/>
    </source>
</evidence>
<keyword evidence="6" id="KW-0809">Transit peptide</keyword>
<keyword evidence="4" id="KW-0999">Mitochondrion inner membrane</keyword>
<dbReference type="InterPro" id="IPR004843">
    <property type="entry name" value="Calcineurin-like_PHP"/>
</dbReference>
<comment type="similarity">
    <text evidence="9">Belongs to the 5'-nucleotidase family.</text>
</comment>
<dbReference type="Gene3D" id="3.60.21.10">
    <property type="match status" value="1"/>
</dbReference>
<evidence type="ECO:0000256" key="8">
    <source>
        <dbReference type="ARBA" id="ARBA00023136"/>
    </source>
</evidence>
<keyword evidence="7" id="KW-0496">Mitochondrion</keyword>
<dbReference type="GO" id="GO:1990246">
    <property type="term" value="C:uniplex complex"/>
    <property type="evidence" value="ECO:0007669"/>
    <property type="project" value="TreeGrafter"/>
</dbReference>
<dbReference type="SUPFAM" id="SSF47473">
    <property type="entry name" value="EF-hand"/>
    <property type="match status" value="2"/>
</dbReference>
<dbReference type="GO" id="GO:0051560">
    <property type="term" value="P:mitochondrial calcium ion homeostasis"/>
    <property type="evidence" value="ECO:0007669"/>
    <property type="project" value="TreeGrafter"/>
</dbReference>
<dbReference type="SUPFAM" id="SSF56300">
    <property type="entry name" value="Metallo-dependent phosphatases"/>
    <property type="match status" value="1"/>
</dbReference>
<reference evidence="10" key="1">
    <citation type="submission" date="2020-11" db="EMBL/GenBank/DDBJ databases">
        <authorList>
            <person name="Tran Van P."/>
        </authorList>
    </citation>
    <scope>NUCLEOTIDE SEQUENCE</scope>
</reference>
<dbReference type="Pfam" id="PF00149">
    <property type="entry name" value="Metallophos"/>
    <property type="match status" value="1"/>
</dbReference>
<dbReference type="InterPro" id="IPR006179">
    <property type="entry name" value="5_nucleotidase/apyrase"/>
</dbReference>
<evidence type="ECO:0000256" key="2">
    <source>
        <dbReference type="ARBA" id="ARBA00004569"/>
    </source>
</evidence>
<dbReference type="Pfam" id="PF13499">
    <property type="entry name" value="EF-hand_7"/>
    <property type="match status" value="1"/>
</dbReference>
<evidence type="ECO:0000256" key="4">
    <source>
        <dbReference type="ARBA" id="ARBA00022792"/>
    </source>
</evidence>
<evidence type="ECO:0000313" key="10">
    <source>
        <dbReference type="EMBL" id="CAD7222491.1"/>
    </source>
</evidence>
<dbReference type="InterPro" id="IPR029052">
    <property type="entry name" value="Metallo-depent_PP-like"/>
</dbReference>
<dbReference type="GO" id="GO:0000166">
    <property type="term" value="F:nucleotide binding"/>
    <property type="evidence" value="ECO:0007669"/>
    <property type="project" value="UniProtKB-KW"/>
</dbReference>
<dbReference type="PANTHER" id="PTHR12294:SF13">
    <property type="entry name" value="MITOCHONDRIAL CALCIUM UPTAKE 3, ISOFORM D"/>
    <property type="match status" value="1"/>
</dbReference>
<gene>
    <name evidence="10" type="ORF">CTOB1V02_LOCUS497</name>
</gene>
<dbReference type="InterPro" id="IPR039800">
    <property type="entry name" value="MICU1/2/3"/>
</dbReference>
<organism evidence="10">
    <name type="scientific">Cyprideis torosa</name>
    <dbReference type="NCBI Taxonomy" id="163714"/>
    <lineage>
        <taxon>Eukaryota</taxon>
        <taxon>Metazoa</taxon>
        <taxon>Ecdysozoa</taxon>
        <taxon>Arthropoda</taxon>
        <taxon>Crustacea</taxon>
        <taxon>Oligostraca</taxon>
        <taxon>Ostracoda</taxon>
        <taxon>Podocopa</taxon>
        <taxon>Podocopida</taxon>
        <taxon>Cytherocopina</taxon>
        <taxon>Cytheroidea</taxon>
        <taxon>Cytherideidae</taxon>
        <taxon>Cyprideis</taxon>
    </lineage>
</organism>
<name>A0A7R8W0G7_9CRUS</name>
<dbReference type="Pfam" id="PF13202">
    <property type="entry name" value="EF-hand_5"/>
    <property type="match status" value="1"/>
</dbReference>
<dbReference type="Gene3D" id="1.10.238.10">
    <property type="entry name" value="EF-hand"/>
    <property type="match status" value="2"/>
</dbReference>
<dbReference type="InterPro" id="IPR018247">
    <property type="entry name" value="EF_Hand_1_Ca_BS"/>
</dbReference>
<dbReference type="GO" id="GO:0005509">
    <property type="term" value="F:calcium ion binding"/>
    <property type="evidence" value="ECO:0007669"/>
    <property type="project" value="InterPro"/>
</dbReference>
<dbReference type="PRINTS" id="PR01607">
    <property type="entry name" value="APYRASEFAMLY"/>
</dbReference>
<evidence type="ECO:0000256" key="6">
    <source>
        <dbReference type="ARBA" id="ARBA00022946"/>
    </source>
</evidence>
<dbReference type="AlphaFoldDB" id="A0A7R8W0G7"/>
<accession>A0A7R8W0G7</accession>
<dbReference type="GO" id="GO:0009166">
    <property type="term" value="P:nucleotide catabolic process"/>
    <property type="evidence" value="ECO:0007669"/>
    <property type="project" value="InterPro"/>
</dbReference>
<dbReference type="PROSITE" id="PS00018">
    <property type="entry name" value="EF_HAND_1"/>
    <property type="match status" value="2"/>
</dbReference>
<keyword evidence="5" id="KW-0106">Calcium</keyword>
<dbReference type="InterPro" id="IPR002048">
    <property type="entry name" value="EF_hand_dom"/>
</dbReference>
<keyword evidence="9" id="KW-0378">Hydrolase</keyword>
<sequence length="757" mass="87322">MASLVQRTWKYRGEIAVLCGCVGGYFAWDKLDCRNDRRDGDSERSLKLRVSLPSVQASTAIYIEKSIEQGDQRPKRKRAIGADELAKATKLTSRERRFIRFSSVEFHGQLYMTPQDFLESVTEPEPRPRLKRRVLSPRDLELIAERTPLLKDGKESRLFRSTHDKGIISYTEYLFLLSILTKPRSGFLIAFNMFDTDGDQTVDKSEFLVLVNLMARAYYSSRIQEDIPQEILEKIFSHTQHERQENPDMSDEERTKSKQIAEMLQRSSGVDTTLLLYFFGKEGQETITYNDFERFMEQLQTEILEMEFSEFSKGKDHITEMEFAKILMRYTALTEEESDLVYERLLTRITDERGISFAEFKGFCQFLNNLEDFAIAMKMYTLANQPISQGEFLRAVKICTGETLSDHLVNTVFMIFDEDGDGQLSYTEFIAIMKDRLHRGFRHNFLQDTCPDNSDSPCYGGYDAIKALFNNIRQKENNVVNLNAGDNLDIHNTRWCGHYNSTVATHFGNKMEWDAVVMGNHEMDIDERHTEQYLRDANFTVLAANMVAGNNSDMKERFQPYTILERSGRKIGVIGYVINVTCYYEYWSNWWLVPPKHVTFGCQTHAVHKVAEELTRQGVDIIIALGHTGYIEYDLELARSVPNIDLVVGGHSHTFLWDGQWVASPSDAEEYVRGSYPHVVENELTGQKVLVVHCYKWGKYACELNLRFNEDGIPVEWSGVPHLLSEDSPRVSRKVVLNGDQSETYPVHNKLSNEDEN</sequence>
<keyword evidence="8" id="KW-0472">Membrane</keyword>